<dbReference type="GO" id="GO:0030286">
    <property type="term" value="C:dynein complex"/>
    <property type="evidence" value="ECO:0007669"/>
    <property type="project" value="InterPro"/>
</dbReference>
<evidence type="ECO:0000313" key="3">
    <source>
        <dbReference type="EMBL" id="KAA0151099.1"/>
    </source>
</evidence>
<feature type="domain" description="Dynein heavy chain hydrolytic ATP-binding dynein motor region" evidence="2">
    <location>
        <begin position="243"/>
        <end position="317"/>
    </location>
</feature>
<feature type="compositionally biased region" description="Gly residues" evidence="1">
    <location>
        <begin position="1"/>
        <end position="10"/>
    </location>
</feature>
<comment type="caution">
    <text evidence="3">The sequence shown here is derived from an EMBL/GenBank/DDBJ whole genome shotgun (WGS) entry which is preliminary data.</text>
</comment>
<keyword evidence="4" id="KW-1185">Reference proteome</keyword>
<dbReference type="OMA" id="ATCFICQ"/>
<dbReference type="Gene3D" id="1.10.8.710">
    <property type="match status" value="1"/>
</dbReference>
<proteinExistence type="predicted"/>
<dbReference type="GO" id="GO:0051959">
    <property type="term" value="F:dynein light intermediate chain binding"/>
    <property type="evidence" value="ECO:0007669"/>
    <property type="project" value="InterPro"/>
</dbReference>
<evidence type="ECO:0000259" key="2">
    <source>
        <dbReference type="Pfam" id="PF12774"/>
    </source>
</evidence>
<accession>A0A5A8CEH7</accession>
<dbReference type="InterPro" id="IPR035699">
    <property type="entry name" value="AAA_6"/>
</dbReference>
<protein>
    <recommendedName>
        <fullName evidence="2">Dynein heavy chain hydrolytic ATP-binding dynein motor region domain-containing protein</fullName>
    </recommendedName>
</protein>
<evidence type="ECO:0000313" key="4">
    <source>
        <dbReference type="Proteomes" id="UP000323011"/>
    </source>
</evidence>
<dbReference type="InterPro" id="IPR043157">
    <property type="entry name" value="Dynein_AAA1S"/>
</dbReference>
<dbReference type="InterPro" id="IPR026983">
    <property type="entry name" value="DHC"/>
</dbReference>
<sequence length="322" mass="31678">MHRGSSGPGGSPDAVGAGEPHAIQPPPPRLVPAVGSGSGGAGAVCRVGSLSVEFGWEMLTAGAGARLVITPLTDRAFLTMATALRLVLGGAPAGPAGTGKTETVKDLGKSLGLASRVLNCGPDTPVASLRGALLGLAGTGAFGCFDEFNRLRPGVLSVAAAMLASLQTAIITAIAAGSGAPSGGGGGGGGSGGPALQPSSSGSAPALPSASSLPRHRPGRPVAAELPAALVAGEAAGSGPAFLVPTCAPFITMNPGYAGRAELPENLKALFRPVAMTRPDSGLIAENVLLAHGFQAAKTVAQRLTRLWQAASQQLPCRHRPP</sequence>
<gene>
    <name evidence="3" type="ORF">FNF29_04790</name>
</gene>
<dbReference type="GO" id="GO:0007018">
    <property type="term" value="P:microtubule-based movement"/>
    <property type="evidence" value="ECO:0007669"/>
    <property type="project" value="InterPro"/>
</dbReference>
<name>A0A5A8CEH7_CAFRO</name>
<dbReference type="GO" id="GO:0005524">
    <property type="term" value="F:ATP binding"/>
    <property type="evidence" value="ECO:0007669"/>
    <property type="project" value="InterPro"/>
</dbReference>
<feature type="region of interest" description="Disordered" evidence="1">
    <location>
        <begin position="181"/>
        <end position="219"/>
    </location>
</feature>
<dbReference type="AlphaFoldDB" id="A0A5A8CEH7"/>
<dbReference type="Proteomes" id="UP000323011">
    <property type="component" value="Unassembled WGS sequence"/>
</dbReference>
<feature type="compositionally biased region" description="Low complexity" evidence="1">
    <location>
        <begin position="194"/>
        <end position="213"/>
    </location>
</feature>
<feature type="domain" description="Dynein heavy chain hydrolytic ATP-binding dynein motor region" evidence="2">
    <location>
        <begin position="62"/>
        <end position="172"/>
    </location>
</feature>
<feature type="region of interest" description="Disordered" evidence="1">
    <location>
        <begin position="1"/>
        <end position="29"/>
    </location>
</feature>
<dbReference type="EMBL" id="VLTN01000029">
    <property type="protein sequence ID" value="KAA0151099.1"/>
    <property type="molecule type" value="Genomic_DNA"/>
</dbReference>
<dbReference type="PANTHER" id="PTHR45703">
    <property type="entry name" value="DYNEIN HEAVY CHAIN"/>
    <property type="match status" value="1"/>
</dbReference>
<organism evidence="3 4">
    <name type="scientific">Cafeteria roenbergensis</name>
    <name type="common">Marine flagellate</name>
    <dbReference type="NCBI Taxonomy" id="33653"/>
    <lineage>
        <taxon>Eukaryota</taxon>
        <taxon>Sar</taxon>
        <taxon>Stramenopiles</taxon>
        <taxon>Bigyra</taxon>
        <taxon>Opalozoa</taxon>
        <taxon>Bicosoecida</taxon>
        <taxon>Cafeteriaceae</taxon>
        <taxon>Cafeteria</taxon>
    </lineage>
</organism>
<dbReference type="Pfam" id="PF12774">
    <property type="entry name" value="AAA_6"/>
    <property type="match status" value="2"/>
</dbReference>
<dbReference type="SUPFAM" id="SSF52540">
    <property type="entry name" value="P-loop containing nucleoside triphosphate hydrolases"/>
    <property type="match status" value="1"/>
</dbReference>
<feature type="compositionally biased region" description="Gly residues" evidence="1">
    <location>
        <begin position="181"/>
        <end position="193"/>
    </location>
</feature>
<dbReference type="InterPro" id="IPR027417">
    <property type="entry name" value="P-loop_NTPase"/>
</dbReference>
<reference evidence="3 4" key="1">
    <citation type="submission" date="2019-07" db="EMBL/GenBank/DDBJ databases">
        <title>Genomes of Cafeteria roenbergensis.</title>
        <authorList>
            <person name="Fischer M.G."/>
            <person name="Hackl T."/>
            <person name="Roman M."/>
        </authorList>
    </citation>
    <scope>NUCLEOTIDE SEQUENCE [LARGE SCALE GENOMIC DNA]</scope>
    <source>
        <strain evidence="3 4">BVI</strain>
    </source>
</reference>
<dbReference type="Gene3D" id="3.40.50.300">
    <property type="entry name" value="P-loop containing nucleotide triphosphate hydrolases"/>
    <property type="match status" value="1"/>
</dbReference>
<evidence type="ECO:0000256" key="1">
    <source>
        <dbReference type="SAM" id="MobiDB-lite"/>
    </source>
</evidence>
<dbReference type="GO" id="GO:0045505">
    <property type="term" value="F:dynein intermediate chain binding"/>
    <property type="evidence" value="ECO:0007669"/>
    <property type="project" value="InterPro"/>
</dbReference>